<dbReference type="EMBL" id="MCFA01000087">
    <property type="protein sequence ID" value="ORY09358.1"/>
    <property type="molecule type" value="Genomic_DNA"/>
</dbReference>
<sequence>MLNLRCQILGLFSGGSKASGIDNLNTSPAQSAKDSLPIRERVFQESMGQLGIEDTDTWKAINNLVHCLSIAQMWAACGDIIKHALPAGIKAQVRAEGRFTETLLDFTGCVEEYLDWIEDVQGRDSEPAIEIGLLFPALCRHNFMLAIARQGRVDEAFASREAYREEILGQEKVIGALEARLEDDAGTRLLYSQTPTLADSSKLAKDGKWWLANKEKLQKAELLYGVIDIPPQAASQQHKGKHRDGTELLTNSLKKMIFRQAK</sequence>
<evidence type="ECO:0000313" key="2">
    <source>
        <dbReference type="Proteomes" id="UP000193144"/>
    </source>
</evidence>
<dbReference type="AlphaFoldDB" id="A0A1Y1ZGG1"/>
<keyword evidence="2" id="KW-1185">Reference proteome</keyword>
<gene>
    <name evidence="1" type="ORF">BCR34DRAFT_615843</name>
</gene>
<comment type="caution">
    <text evidence="1">The sequence shown here is derived from an EMBL/GenBank/DDBJ whole genome shotgun (WGS) entry which is preliminary data.</text>
</comment>
<evidence type="ECO:0000313" key="1">
    <source>
        <dbReference type="EMBL" id="ORY09358.1"/>
    </source>
</evidence>
<accession>A0A1Y1ZGG1</accession>
<dbReference type="STRING" id="1231657.A0A1Y1ZGG1"/>
<reference evidence="1 2" key="1">
    <citation type="submission" date="2016-07" db="EMBL/GenBank/DDBJ databases">
        <title>Pervasive Adenine N6-methylation of Active Genes in Fungi.</title>
        <authorList>
            <consortium name="DOE Joint Genome Institute"/>
            <person name="Mondo S.J."/>
            <person name="Dannebaum R.O."/>
            <person name="Kuo R.C."/>
            <person name="Labutti K."/>
            <person name="Haridas S."/>
            <person name="Kuo A."/>
            <person name="Salamov A."/>
            <person name="Ahrendt S.R."/>
            <person name="Lipzen A."/>
            <person name="Sullivan W."/>
            <person name="Andreopoulos W.B."/>
            <person name="Clum A."/>
            <person name="Lindquist E."/>
            <person name="Daum C."/>
            <person name="Ramamoorthy G.K."/>
            <person name="Gryganskyi A."/>
            <person name="Culley D."/>
            <person name="Magnuson J.K."/>
            <person name="James T.Y."/>
            <person name="O'Malley M.A."/>
            <person name="Stajich J.E."/>
            <person name="Spatafora J.W."/>
            <person name="Visel A."/>
            <person name="Grigoriev I.V."/>
        </authorList>
    </citation>
    <scope>NUCLEOTIDE SEQUENCE [LARGE SCALE GENOMIC DNA]</scope>
    <source>
        <strain evidence="1 2">CBS 115471</strain>
    </source>
</reference>
<organism evidence="1 2">
    <name type="scientific">Clohesyomyces aquaticus</name>
    <dbReference type="NCBI Taxonomy" id="1231657"/>
    <lineage>
        <taxon>Eukaryota</taxon>
        <taxon>Fungi</taxon>
        <taxon>Dikarya</taxon>
        <taxon>Ascomycota</taxon>
        <taxon>Pezizomycotina</taxon>
        <taxon>Dothideomycetes</taxon>
        <taxon>Pleosporomycetidae</taxon>
        <taxon>Pleosporales</taxon>
        <taxon>Lindgomycetaceae</taxon>
        <taxon>Clohesyomyces</taxon>
    </lineage>
</organism>
<dbReference type="Proteomes" id="UP000193144">
    <property type="component" value="Unassembled WGS sequence"/>
</dbReference>
<protein>
    <submittedName>
        <fullName evidence="1">Uncharacterized protein</fullName>
    </submittedName>
</protein>
<name>A0A1Y1ZGG1_9PLEO</name>
<proteinExistence type="predicted"/>